<sequence>MKSTLVCSLRCAAFLSVALVFNGCKQVKEMISFNLPLQTVDVKFTLPPLEEGQAEAADLDVYLNVDSLIKEEASNMSAENIRSVKIQSMVLTVENFTTEDHFGALTSCSAGLASELKPDFINVAELTNNPETYATSLSLPVKADTELKDYFASKKFTYRVTATSRRATTTTLNCKATIKLKAEIGL</sequence>
<dbReference type="AlphaFoldDB" id="A0AAJ5WWJ4"/>
<protein>
    <recommendedName>
        <fullName evidence="4">Lipoprotein</fullName>
    </recommendedName>
</protein>
<evidence type="ECO:0008006" key="4">
    <source>
        <dbReference type="Google" id="ProtNLM"/>
    </source>
</evidence>
<proteinExistence type="predicted"/>
<dbReference type="EMBL" id="CP119311">
    <property type="protein sequence ID" value="WEK37902.1"/>
    <property type="molecule type" value="Genomic_DNA"/>
</dbReference>
<evidence type="ECO:0000256" key="1">
    <source>
        <dbReference type="SAM" id="SignalP"/>
    </source>
</evidence>
<organism evidence="2 3">
    <name type="scientific">Candidatus Pseudobacter hemicellulosilyticus</name>
    <dbReference type="NCBI Taxonomy" id="3121375"/>
    <lineage>
        <taxon>Bacteria</taxon>
        <taxon>Pseudomonadati</taxon>
        <taxon>Bacteroidota</taxon>
        <taxon>Chitinophagia</taxon>
        <taxon>Chitinophagales</taxon>
        <taxon>Chitinophagaceae</taxon>
        <taxon>Pseudobacter</taxon>
    </lineage>
</organism>
<accession>A0AAJ5WWJ4</accession>
<keyword evidence="1" id="KW-0732">Signal</keyword>
<name>A0AAJ5WWJ4_9BACT</name>
<feature type="chain" id="PRO_5042483855" description="Lipoprotein" evidence="1">
    <location>
        <begin position="23"/>
        <end position="186"/>
    </location>
</feature>
<evidence type="ECO:0000313" key="2">
    <source>
        <dbReference type="EMBL" id="WEK37902.1"/>
    </source>
</evidence>
<evidence type="ECO:0000313" key="3">
    <source>
        <dbReference type="Proteomes" id="UP001220610"/>
    </source>
</evidence>
<gene>
    <name evidence="2" type="ORF">P0Y53_10365</name>
</gene>
<dbReference type="Proteomes" id="UP001220610">
    <property type="component" value="Chromosome"/>
</dbReference>
<reference evidence="2" key="1">
    <citation type="submission" date="2023-03" db="EMBL/GenBank/DDBJ databases">
        <title>Andean soil-derived lignocellulolytic bacterial consortium as a source of novel taxa and putative plastic-active enzymes.</title>
        <authorList>
            <person name="Diaz-Garcia L."/>
            <person name="Chuvochina M."/>
            <person name="Feuerriegel G."/>
            <person name="Bunk B."/>
            <person name="Sproer C."/>
            <person name="Streit W.R."/>
            <person name="Rodriguez L.M."/>
            <person name="Overmann J."/>
            <person name="Jimenez D.J."/>
        </authorList>
    </citation>
    <scope>NUCLEOTIDE SEQUENCE</scope>
    <source>
        <strain evidence="2">MAG 7</strain>
    </source>
</reference>
<feature type="signal peptide" evidence="1">
    <location>
        <begin position="1"/>
        <end position="22"/>
    </location>
</feature>